<gene>
    <name evidence="14" type="ORF">LPLAT_LOCUS10157</name>
</gene>
<keyword evidence="15" id="KW-1185">Reference proteome</keyword>
<keyword evidence="7 11" id="KW-0175">Coiled coil</keyword>
<keyword evidence="4" id="KW-0158">Chromosome</keyword>
<dbReference type="GO" id="GO:0003677">
    <property type="term" value="F:DNA binding"/>
    <property type="evidence" value="ECO:0007669"/>
    <property type="project" value="TreeGrafter"/>
</dbReference>
<dbReference type="AlphaFoldDB" id="A0AAV2NX52"/>
<evidence type="ECO:0000256" key="6">
    <source>
        <dbReference type="ARBA" id="ARBA00022776"/>
    </source>
</evidence>
<evidence type="ECO:0000256" key="9">
    <source>
        <dbReference type="ARBA" id="ARBA00023306"/>
    </source>
</evidence>
<evidence type="ECO:0000256" key="5">
    <source>
        <dbReference type="ARBA" id="ARBA00022618"/>
    </source>
</evidence>
<comment type="similarity">
    <text evidence="3">Belongs to the SMC family. SMC1 subfamily.</text>
</comment>
<dbReference type="PANTHER" id="PTHR18937">
    <property type="entry name" value="STRUCTURAL MAINTENANCE OF CHROMOSOMES SMC FAMILY MEMBER"/>
    <property type="match status" value="1"/>
</dbReference>
<keyword evidence="6" id="KW-0498">Mitosis</keyword>
<feature type="coiled-coil region" evidence="11">
    <location>
        <begin position="162"/>
        <end position="354"/>
    </location>
</feature>
<evidence type="ECO:0000259" key="13">
    <source>
        <dbReference type="SMART" id="SM00968"/>
    </source>
</evidence>
<dbReference type="GO" id="GO:0005634">
    <property type="term" value="C:nucleus"/>
    <property type="evidence" value="ECO:0007669"/>
    <property type="project" value="UniProtKB-SubCell"/>
</dbReference>
<dbReference type="GO" id="GO:0016887">
    <property type="term" value="F:ATP hydrolysis activity"/>
    <property type="evidence" value="ECO:0007669"/>
    <property type="project" value="InterPro"/>
</dbReference>
<dbReference type="SMART" id="SM00968">
    <property type="entry name" value="SMC_hinge"/>
    <property type="match status" value="1"/>
</dbReference>
<evidence type="ECO:0000313" key="14">
    <source>
        <dbReference type="EMBL" id="CAL1684562.1"/>
    </source>
</evidence>
<feature type="compositionally biased region" description="Basic and acidic residues" evidence="12">
    <location>
        <begin position="397"/>
        <end position="430"/>
    </location>
</feature>
<dbReference type="Pfam" id="PF02463">
    <property type="entry name" value="SMC_N"/>
    <property type="match status" value="1"/>
</dbReference>
<sequence>MPAFLKHIEVENFKSYKGKLIIGPLKSFTAVVGPNGSGKSNFMDAISFVMGEKTSSLRVKRFSELIHGASIGMPVARSASVTAVFELEDGTEKSFMRSVQGSSSEHRINNILVSSQGYLSELEQLGINVKAKNFLVFQGAVESIAMKNPKERTALFEEISNSGALKAEYERLRTEMLKAEEETQFSYQKKKGIAAERKEAKLEKEEAEKYQRLKEEYVEKQVELQLFRLFHNEKSTENFEVSQKKKQHEIEKIEKKKEKAEELLKEKKKDAGKLGRDLAKIEQDIREVEVEITKKRPTFIKAKERVAHMQKKMESARKSLAQARIADEAHKKDINELQEELRQVEEAKAAYEASIAGQSQLQGRDVQLEDEQVQEYNRLKEEAGKQSARYLQLLDSINREQKSDQDRLDNEGRKKTEIENKHKQKGHMRDDALKRIEKLEEHIRTSEAALEDQKKLRADLQSDVGTSKDKIQNLQRELESISEQLGDAKVDKHEVSRTKKKTEIVENFKRLFPGVYDRMYNMCEPIHKRYNVAITKVLGKYMEAIVVDTEKTARQCIQYLKEQYLEPETFLPLDYIQAKPLKERLRNIQEPKNVKLLYDVLHFSPKDIDRAVLFATNNALVCETPEDANKVAYEMDKKTRYDCVALDGTFYQKAGIISGGSLDLAKKAKRWDEKQMSQLKAQKEKLTEELRESLKKSRKESELNTVESQIRGLETRLKYNKSDLSATQKQIADLEVELDGLQNELNMFGPTIAAIEKTMAERDQEIQNIKEKMNNVEDDVFASFCEQIGVSNIRQYEERELRSQQERAKKRLEFDNQCNRIYNQLDFEKQRDTESNVLRWERAVQDAEDKLESARQTELNQKAEIDHDEQQMEQLKSSRNAKKMEVDQKEDEIGKARREVGAIAKDIQAAQKQLNAIETKIEQKKAERHAILMQCKMEDIAIPMLHGNMEDIAGETSTTNGNETNTDSSVSTQQQYERERRITIDYALLPENLKDIEEEDIKKTTDKLTKIINDLQNTIQRIQAPNMKAIQKLYLAKEKLQETNEEFEQSRKKAKKAKTQFEKIKKERHDRFMACFEHVANEIDPIYKSLAKNQSAQAFLGPENPEEPYLDGINYNCVAPGKRFQPMSNLSGGEKTVAALALLFAIHSFQPAPFFVLDEIDAALDNTNIGKVASYIRDKTTSLQTIVISLKEEFYSHADALIGICPDVGECLESKVLTLDLTTYPTHIN</sequence>
<keyword evidence="8 10" id="KW-0539">Nucleus</keyword>
<dbReference type="Gene3D" id="1.20.1060.20">
    <property type="match status" value="1"/>
</dbReference>
<feature type="coiled-coil region" evidence="11">
    <location>
        <begin position="1030"/>
        <end position="1067"/>
    </location>
</feature>
<keyword evidence="5" id="KW-0132">Cell division</keyword>
<evidence type="ECO:0000256" key="11">
    <source>
        <dbReference type="SAM" id="Coils"/>
    </source>
</evidence>
<dbReference type="Pfam" id="PF06470">
    <property type="entry name" value="SMC_hinge"/>
    <property type="match status" value="1"/>
</dbReference>
<dbReference type="FunFam" id="3.40.50.300:FF:000564">
    <property type="entry name" value="Structural maintenance of chromosomes 1A"/>
    <property type="match status" value="1"/>
</dbReference>
<dbReference type="GO" id="GO:0007062">
    <property type="term" value="P:sister chromatid cohesion"/>
    <property type="evidence" value="ECO:0007669"/>
    <property type="project" value="InterPro"/>
</dbReference>
<dbReference type="Proteomes" id="UP001497644">
    <property type="component" value="Chromosome 5"/>
</dbReference>
<dbReference type="SUPFAM" id="SSF52540">
    <property type="entry name" value="P-loop containing nucleoside triphosphate hydrolases"/>
    <property type="match status" value="1"/>
</dbReference>
<evidence type="ECO:0000256" key="3">
    <source>
        <dbReference type="ARBA" id="ARBA00005597"/>
    </source>
</evidence>
<feature type="coiled-coil region" evidence="11">
    <location>
        <begin position="669"/>
        <end position="779"/>
    </location>
</feature>
<dbReference type="InterPro" id="IPR024704">
    <property type="entry name" value="SMC"/>
</dbReference>
<dbReference type="SUPFAM" id="SSF75553">
    <property type="entry name" value="Smc hinge domain"/>
    <property type="match status" value="1"/>
</dbReference>
<dbReference type="CDD" id="cd03275">
    <property type="entry name" value="ABC_SMC1_euk"/>
    <property type="match status" value="2"/>
</dbReference>
<keyword evidence="9" id="KW-0131">Cell cycle</keyword>
<evidence type="ECO:0000256" key="7">
    <source>
        <dbReference type="ARBA" id="ARBA00023054"/>
    </source>
</evidence>
<evidence type="ECO:0000256" key="4">
    <source>
        <dbReference type="ARBA" id="ARBA00022454"/>
    </source>
</evidence>
<evidence type="ECO:0000256" key="12">
    <source>
        <dbReference type="SAM" id="MobiDB-lite"/>
    </source>
</evidence>
<feature type="domain" description="SMC hinge" evidence="13">
    <location>
        <begin position="513"/>
        <end position="632"/>
    </location>
</feature>
<evidence type="ECO:0000256" key="2">
    <source>
        <dbReference type="ARBA" id="ARBA00004286"/>
    </source>
</evidence>
<comment type="subcellular location">
    <subcellularLocation>
        <location evidence="2">Chromosome</location>
    </subcellularLocation>
    <subcellularLocation>
        <location evidence="1 10">Nucleus</location>
    </subcellularLocation>
</comment>
<reference evidence="14" key="1">
    <citation type="submission" date="2024-04" db="EMBL/GenBank/DDBJ databases">
        <authorList>
            <consortium name="Molecular Ecology Group"/>
        </authorList>
    </citation>
    <scope>NUCLEOTIDE SEQUENCE</scope>
</reference>
<dbReference type="GO" id="GO:0005524">
    <property type="term" value="F:ATP binding"/>
    <property type="evidence" value="ECO:0007669"/>
    <property type="project" value="InterPro"/>
</dbReference>
<dbReference type="PANTHER" id="PTHR18937:SF12">
    <property type="entry name" value="STRUCTURAL MAINTENANCE OF CHROMOSOMES PROTEIN"/>
    <property type="match status" value="1"/>
</dbReference>
<feature type="region of interest" description="Disordered" evidence="12">
    <location>
        <begin position="396"/>
        <end position="430"/>
    </location>
</feature>
<feature type="compositionally biased region" description="Low complexity" evidence="12">
    <location>
        <begin position="954"/>
        <end position="969"/>
    </location>
</feature>
<dbReference type="EMBL" id="OZ034828">
    <property type="protein sequence ID" value="CAL1684562.1"/>
    <property type="molecule type" value="Genomic_DNA"/>
</dbReference>
<dbReference type="InterPro" id="IPR010935">
    <property type="entry name" value="SMC_hinge"/>
</dbReference>
<protein>
    <recommendedName>
        <fullName evidence="10">Structural maintenance of chromosomes protein</fullName>
    </recommendedName>
</protein>
<dbReference type="GO" id="GO:0051301">
    <property type="term" value="P:cell division"/>
    <property type="evidence" value="ECO:0007669"/>
    <property type="project" value="UniProtKB-KW"/>
</dbReference>
<evidence type="ECO:0000256" key="10">
    <source>
        <dbReference type="PIRNR" id="PIRNR005719"/>
    </source>
</evidence>
<evidence type="ECO:0000256" key="1">
    <source>
        <dbReference type="ARBA" id="ARBA00004123"/>
    </source>
</evidence>
<dbReference type="PIRSF" id="PIRSF005719">
    <property type="entry name" value="SMC"/>
    <property type="match status" value="1"/>
</dbReference>
<dbReference type="Gene3D" id="1.20.5.340">
    <property type="match status" value="1"/>
</dbReference>
<feature type="region of interest" description="Disordered" evidence="12">
    <location>
        <begin position="953"/>
        <end position="976"/>
    </location>
</feature>
<evidence type="ECO:0000256" key="8">
    <source>
        <dbReference type="ARBA" id="ARBA00023242"/>
    </source>
</evidence>
<dbReference type="Gene3D" id="3.40.50.300">
    <property type="entry name" value="P-loop containing nucleotide triphosphate hydrolases"/>
    <property type="match status" value="2"/>
</dbReference>
<dbReference type="InterPro" id="IPR027417">
    <property type="entry name" value="P-loop_NTPase"/>
</dbReference>
<dbReference type="InterPro" id="IPR028468">
    <property type="entry name" value="Smc1_ABC"/>
</dbReference>
<dbReference type="GO" id="GO:0008278">
    <property type="term" value="C:cohesin complex"/>
    <property type="evidence" value="ECO:0007669"/>
    <property type="project" value="InterPro"/>
</dbReference>
<dbReference type="FunFam" id="1.20.1060.20:FF:000001">
    <property type="entry name" value="Structural maintenance of chromosomes 1A"/>
    <property type="match status" value="1"/>
</dbReference>
<dbReference type="InterPro" id="IPR036277">
    <property type="entry name" value="SMC_hinge_sf"/>
</dbReference>
<organism evidence="14 15">
    <name type="scientific">Lasius platythorax</name>
    <dbReference type="NCBI Taxonomy" id="488582"/>
    <lineage>
        <taxon>Eukaryota</taxon>
        <taxon>Metazoa</taxon>
        <taxon>Ecdysozoa</taxon>
        <taxon>Arthropoda</taxon>
        <taxon>Hexapoda</taxon>
        <taxon>Insecta</taxon>
        <taxon>Pterygota</taxon>
        <taxon>Neoptera</taxon>
        <taxon>Endopterygota</taxon>
        <taxon>Hymenoptera</taxon>
        <taxon>Apocrita</taxon>
        <taxon>Aculeata</taxon>
        <taxon>Formicoidea</taxon>
        <taxon>Formicidae</taxon>
        <taxon>Formicinae</taxon>
        <taxon>Lasius</taxon>
        <taxon>Lasius</taxon>
    </lineage>
</organism>
<dbReference type="InterPro" id="IPR003395">
    <property type="entry name" value="RecF/RecN/SMC_N"/>
</dbReference>
<feature type="coiled-coil region" evidence="11">
    <location>
        <begin position="830"/>
        <end position="927"/>
    </location>
</feature>
<proteinExistence type="inferred from homology"/>
<accession>A0AAV2NX52</accession>
<evidence type="ECO:0000313" key="15">
    <source>
        <dbReference type="Proteomes" id="UP001497644"/>
    </source>
</evidence>
<name>A0AAV2NX52_9HYME</name>